<dbReference type="PANTHER" id="PTHR47562:SF2">
    <property type="entry name" value="CARBOXYMETHYLENEBUTENOLIDASE-RELATED"/>
    <property type="match status" value="1"/>
</dbReference>
<dbReference type="Pfam" id="PF01738">
    <property type="entry name" value="DLH"/>
    <property type="match status" value="1"/>
</dbReference>
<dbReference type="EC" id="3.1.1.45" evidence="2"/>
<gene>
    <name evidence="2" type="primary">clcD_4</name>
    <name evidence="2" type="ORF">GALL_169280</name>
</gene>
<keyword evidence="2" id="KW-0378">Hydrolase</keyword>
<dbReference type="InterPro" id="IPR002925">
    <property type="entry name" value="Dienelactn_hydro"/>
</dbReference>
<dbReference type="Gene3D" id="3.40.50.1820">
    <property type="entry name" value="alpha/beta hydrolase"/>
    <property type="match status" value="1"/>
</dbReference>
<dbReference type="PANTHER" id="PTHR47562">
    <property type="match status" value="1"/>
</dbReference>
<name>A0A1J5SGX5_9ZZZZ</name>
<dbReference type="AlphaFoldDB" id="A0A1J5SGX5"/>
<dbReference type="GO" id="GO:0008806">
    <property type="term" value="F:carboxymethylenebutenolidase activity"/>
    <property type="evidence" value="ECO:0007669"/>
    <property type="project" value="UniProtKB-EC"/>
</dbReference>
<reference evidence="2" key="1">
    <citation type="submission" date="2016-10" db="EMBL/GenBank/DDBJ databases">
        <title>Sequence of Gallionella enrichment culture.</title>
        <authorList>
            <person name="Poehlein A."/>
            <person name="Muehling M."/>
            <person name="Daniel R."/>
        </authorList>
    </citation>
    <scope>NUCLEOTIDE SEQUENCE</scope>
</reference>
<feature type="domain" description="Dienelactone hydrolase" evidence="1">
    <location>
        <begin position="18"/>
        <end position="243"/>
    </location>
</feature>
<comment type="caution">
    <text evidence="2">The sequence shown here is derived from an EMBL/GenBank/DDBJ whole genome shotgun (WGS) entry which is preliminary data.</text>
</comment>
<protein>
    <submittedName>
        <fullName evidence="2">Carboxymethylenebutenolidase</fullName>
        <ecNumber evidence="2">3.1.1.45</ecNumber>
    </submittedName>
</protein>
<dbReference type="InterPro" id="IPR029058">
    <property type="entry name" value="AB_hydrolase_fold"/>
</dbReference>
<sequence>MLIKDNEIADISTPTGDMRAHIFRPAAPGKYPAILMFSEIFQVTAPIRRTAAMLAGHGFIVACPEIYHELEPAGTVLAYDEEGTTRGNAHKTTKPVDAYDSDARAVLDYLKSRDDCTGRLGVMGICIGGHLAFRAAMNPDVLATTCFYATDIHKRGLGLGKNDNSLDRVGEIKGELLHIWGRQDPHVPLEGRNLLKARLEEVGTKYTWHEFNAQHAFMRDEGPRYDPALALQSWGLLLELFHRRLGWGDLDVVSDGAPTESRH</sequence>
<accession>A0A1J5SGX5</accession>
<dbReference type="SUPFAM" id="SSF53474">
    <property type="entry name" value="alpha/beta-Hydrolases"/>
    <property type="match status" value="1"/>
</dbReference>
<organism evidence="2">
    <name type="scientific">mine drainage metagenome</name>
    <dbReference type="NCBI Taxonomy" id="410659"/>
    <lineage>
        <taxon>unclassified sequences</taxon>
        <taxon>metagenomes</taxon>
        <taxon>ecological metagenomes</taxon>
    </lineage>
</organism>
<dbReference type="EMBL" id="MLJW01000089">
    <property type="protein sequence ID" value="OIR00964.1"/>
    <property type="molecule type" value="Genomic_DNA"/>
</dbReference>
<proteinExistence type="predicted"/>
<evidence type="ECO:0000259" key="1">
    <source>
        <dbReference type="Pfam" id="PF01738"/>
    </source>
</evidence>
<evidence type="ECO:0000313" key="2">
    <source>
        <dbReference type="EMBL" id="OIR00964.1"/>
    </source>
</evidence>